<dbReference type="Proteomes" id="UP000007969">
    <property type="component" value="Chromosome"/>
</dbReference>
<keyword evidence="3" id="KW-0131">Cell cycle</keyword>
<evidence type="ECO:0000256" key="1">
    <source>
        <dbReference type="ARBA" id="ARBA00008168"/>
    </source>
</evidence>
<dbReference type="Pfam" id="PF03776">
    <property type="entry name" value="MinE"/>
    <property type="match status" value="1"/>
</dbReference>
<dbReference type="InterPro" id="IPR005527">
    <property type="entry name" value="MinE"/>
</dbReference>
<evidence type="ECO:0000256" key="2">
    <source>
        <dbReference type="ARBA" id="ARBA00025265"/>
    </source>
</evidence>
<dbReference type="SUPFAM" id="SSF55229">
    <property type="entry name" value="Cell division protein MinE topological specificity domain"/>
    <property type="match status" value="1"/>
</dbReference>
<dbReference type="GO" id="GO:0032955">
    <property type="term" value="P:regulation of division septum assembly"/>
    <property type="evidence" value="ECO:0007669"/>
    <property type="project" value="InterPro"/>
</dbReference>
<evidence type="ECO:0000313" key="5">
    <source>
        <dbReference type="Proteomes" id="UP000007969"/>
    </source>
</evidence>
<reference evidence="5" key="1">
    <citation type="submission" date="2005-09" db="EMBL/GenBank/DDBJ databases">
        <title>Complete genome sequence of Clostridium kluyveri and comparative genomics of Clostridia species.</title>
        <authorList>
            <person name="Inui M."/>
            <person name="Nonaka H."/>
            <person name="Shinoda Y."/>
            <person name="Ikenaga Y."/>
            <person name="Abe M."/>
            <person name="Naito K."/>
            <person name="Vertes A.A."/>
            <person name="Yukawa H."/>
        </authorList>
    </citation>
    <scope>NUCLEOTIDE SEQUENCE [LARGE SCALE GENOMIC DNA]</scope>
    <source>
        <strain evidence="5">NBRC 12016</strain>
    </source>
</reference>
<dbReference type="Gene3D" id="3.30.1070.10">
    <property type="entry name" value="Cell division topological specificity factor MinE"/>
    <property type="match status" value="1"/>
</dbReference>
<proteinExistence type="inferred from homology"/>
<dbReference type="EMBL" id="AP009049">
    <property type="protein sequence ID" value="BAH05836.1"/>
    <property type="molecule type" value="Genomic_DNA"/>
</dbReference>
<gene>
    <name evidence="3" type="primary">minE</name>
    <name evidence="4" type="ordered locus">CKR_0785</name>
</gene>
<accession>B9E011</accession>
<evidence type="ECO:0000313" key="4">
    <source>
        <dbReference type="EMBL" id="BAH05836.1"/>
    </source>
</evidence>
<comment type="function">
    <text evidence="2 3">Prevents the cell division inhibition by proteins MinC and MinD at internal division sites while permitting inhibition at polar sites. This ensures cell division at the proper site by restricting the formation of a division septum at the midpoint of the long axis of the cell.</text>
</comment>
<sequence length="97" mass="11374">MVLNKECREMDLFRAFSKPSSKDIAKERLRLILINDRCSMPQEVLEDIKEDILKVLSKYMEINYAEIDVRMTITEKVEEDPVALVANIPVKKVKYNK</sequence>
<dbReference type="NCBIfam" id="TIGR01215">
    <property type="entry name" value="minE"/>
    <property type="match status" value="1"/>
</dbReference>
<organism evidence="4 5">
    <name type="scientific">Clostridium kluyveri (strain NBRC 12016)</name>
    <dbReference type="NCBI Taxonomy" id="583346"/>
    <lineage>
        <taxon>Bacteria</taxon>
        <taxon>Bacillati</taxon>
        <taxon>Bacillota</taxon>
        <taxon>Clostridia</taxon>
        <taxon>Eubacteriales</taxon>
        <taxon>Clostridiaceae</taxon>
        <taxon>Clostridium</taxon>
    </lineage>
</organism>
<dbReference type="KEGG" id="ckr:CKR_0785"/>
<evidence type="ECO:0000256" key="3">
    <source>
        <dbReference type="HAMAP-Rule" id="MF_00262"/>
    </source>
</evidence>
<dbReference type="HAMAP" id="MF_00262">
    <property type="entry name" value="MinE"/>
    <property type="match status" value="1"/>
</dbReference>
<dbReference type="InterPro" id="IPR036707">
    <property type="entry name" value="MinE_sf"/>
</dbReference>
<dbReference type="HOGENOM" id="CLU_137929_1_1_9"/>
<dbReference type="AlphaFoldDB" id="B9E011"/>
<dbReference type="GO" id="GO:0051301">
    <property type="term" value="P:cell division"/>
    <property type="evidence" value="ECO:0007669"/>
    <property type="project" value="UniProtKB-KW"/>
</dbReference>
<name>B9E011_CLOK1</name>
<keyword evidence="3" id="KW-0132">Cell division</keyword>
<comment type="similarity">
    <text evidence="1 3">Belongs to the MinE family.</text>
</comment>
<protein>
    <recommendedName>
        <fullName evidence="3">Cell division topological specificity factor</fullName>
    </recommendedName>
</protein>